<dbReference type="InterPro" id="IPR036291">
    <property type="entry name" value="NAD(P)-bd_dom_sf"/>
</dbReference>
<dbReference type="EMBL" id="JYNY01000381">
    <property type="protein sequence ID" value="KJJ84217.1"/>
    <property type="molecule type" value="Genomic_DNA"/>
</dbReference>
<comment type="caution">
    <text evidence="7">The sequence shown here is derived from an EMBL/GenBank/DDBJ whole genome shotgun (WGS) entry which is preliminary data.</text>
</comment>
<reference evidence="7 8" key="1">
    <citation type="submission" date="2015-02" db="EMBL/GenBank/DDBJ databases">
        <title>Single-cell genomics of uncultivated deep-branching MTB reveals a conserved set of magnetosome genes.</title>
        <authorList>
            <person name="Kolinko S."/>
            <person name="Richter M."/>
            <person name="Glockner F.O."/>
            <person name="Brachmann A."/>
            <person name="Schuler D."/>
        </authorList>
    </citation>
    <scope>NUCLEOTIDE SEQUENCE [LARGE SCALE GENOMIC DNA]</scope>
    <source>
        <strain evidence="7">SKK-01</strain>
    </source>
</reference>
<name>A0A0F0CLV9_9BACT</name>
<evidence type="ECO:0000256" key="3">
    <source>
        <dbReference type="ARBA" id="ARBA00023002"/>
    </source>
</evidence>
<comment type="pathway">
    <text evidence="1">Porphyrin-containing compound metabolism; siroheme biosynthesis; sirohydrochlorin from precorrin-2: step 1/1.</text>
</comment>
<dbReference type="GO" id="GO:0043115">
    <property type="term" value="F:precorrin-2 dehydrogenase activity"/>
    <property type="evidence" value="ECO:0007669"/>
    <property type="project" value="UniProtKB-EC"/>
</dbReference>
<evidence type="ECO:0000256" key="6">
    <source>
        <dbReference type="ARBA" id="ARBA00047561"/>
    </source>
</evidence>
<evidence type="ECO:0000256" key="4">
    <source>
        <dbReference type="ARBA" id="ARBA00023027"/>
    </source>
</evidence>
<dbReference type="PANTHER" id="PTHR35330">
    <property type="entry name" value="SIROHEME BIOSYNTHESIS PROTEIN MET8"/>
    <property type="match status" value="1"/>
</dbReference>
<dbReference type="Gene3D" id="3.40.50.720">
    <property type="entry name" value="NAD(P)-binding Rossmann-like Domain"/>
    <property type="match status" value="1"/>
</dbReference>
<keyword evidence="3" id="KW-0560">Oxidoreductase</keyword>
<sequence>MKYLPIGLNVSGKKILVVGAGKVALQKIKILKNFDCRVTIVAPSVYNQVQIIADEVIIGAYQARFLNNIDLVYACTNNFVINKKIAKDARKRKILVNVADNSVLSDFISPALYIDEPMIIAISSDARAPKASKNMRDKLKQVLRDDKVSRDK</sequence>
<dbReference type="UniPathway" id="UPA00262">
    <property type="reaction ID" value="UER00222"/>
</dbReference>
<dbReference type="SUPFAM" id="SSF51735">
    <property type="entry name" value="NAD(P)-binding Rossmann-fold domains"/>
    <property type="match status" value="1"/>
</dbReference>
<dbReference type="AlphaFoldDB" id="A0A0F0CLV9"/>
<keyword evidence="4" id="KW-0520">NAD</keyword>
<dbReference type="PANTHER" id="PTHR35330:SF1">
    <property type="entry name" value="SIROHEME BIOSYNTHESIS PROTEIN MET8"/>
    <property type="match status" value="1"/>
</dbReference>
<protein>
    <recommendedName>
        <fullName evidence="2">precorrin-2 dehydrogenase</fullName>
        <ecNumber evidence="2">1.3.1.76</ecNumber>
    </recommendedName>
</protein>
<dbReference type="GO" id="GO:0019354">
    <property type="term" value="P:siroheme biosynthetic process"/>
    <property type="evidence" value="ECO:0007669"/>
    <property type="project" value="UniProtKB-UniPathway"/>
</dbReference>
<dbReference type="EC" id="1.3.1.76" evidence="2"/>
<evidence type="ECO:0000256" key="5">
    <source>
        <dbReference type="ARBA" id="ARBA00023244"/>
    </source>
</evidence>
<dbReference type="InterPro" id="IPR006367">
    <property type="entry name" value="Sirohaem_synthase_N"/>
</dbReference>
<comment type="catalytic activity">
    <reaction evidence="6">
        <text>precorrin-2 + NAD(+) = sirohydrochlorin + NADH + 2 H(+)</text>
        <dbReference type="Rhea" id="RHEA:15613"/>
        <dbReference type="ChEBI" id="CHEBI:15378"/>
        <dbReference type="ChEBI" id="CHEBI:57540"/>
        <dbReference type="ChEBI" id="CHEBI:57945"/>
        <dbReference type="ChEBI" id="CHEBI:58351"/>
        <dbReference type="ChEBI" id="CHEBI:58827"/>
        <dbReference type="EC" id="1.3.1.76"/>
    </reaction>
</comment>
<keyword evidence="8" id="KW-1185">Reference proteome</keyword>
<dbReference type="SUPFAM" id="SSF75615">
    <property type="entry name" value="Siroheme synthase middle domains-like"/>
    <property type="match status" value="1"/>
</dbReference>
<keyword evidence="5" id="KW-0627">Porphyrin biosynthesis</keyword>
<accession>A0A0F0CLV9</accession>
<dbReference type="Pfam" id="PF13241">
    <property type="entry name" value="NAD_binding_7"/>
    <property type="match status" value="1"/>
</dbReference>
<dbReference type="Proteomes" id="UP000033428">
    <property type="component" value="Unassembled WGS sequence"/>
</dbReference>
<evidence type="ECO:0000256" key="1">
    <source>
        <dbReference type="ARBA" id="ARBA00005010"/>
    </source>
</evidence>
<gene>
    <name evidence="7" type="ORF">OMAG_001901</name>
</gene>
<dbReference type="NCBIfam" id="TIGR01470">
    <property type="entry name" value="cysG_Nterm"/>
    <property type="match status" value="1"/>
</dbReference>
<evidence type="ECO:0000313" key="8">
    <source>
        <dbReference type="Proteomes" id="UP000033428"/>
    </source>
</evidence>
<organism evidence="7 8">
    <name type="scientific">Candidatus Omnitrophus magneticus</name>
    <dbReference type="NCBI Taxonomy" id="1609969"/>
    <lineage>
        <taxon>Bacteria</taxon>
        <taxon>Pseudomonadati</taxon>
        <taxon>Candidatus Omnitrophota</taxon>
        <taxon>Candidatus Omnitrophus</taxon>
    </lineage>
</organism>
<evidence type="ECO:0000313" key="7">
    <source>
        <dbReference type="EMBL" id="KJJ84217.1"/>
    </source>
</evidence>
<proteinExistence type="predicted"/>
<dbReference type="GO" id="GO:0004325">
    <property type="term" value="F:ferrochelatase activity"/>
    <property type="evidence" value="ECO:0007669"/>
    <property type="project" value="InterPro"/>
</dbReference>
<dbReference type="InterPro" id="IPR028161">
    <property type="entry name" value="Met8-like"/>
</dbReference>
<evidence type="ECO:0000256" key="2">
    <source>
        <dbReference type="ARBA" id="ARBA00012400"/>
    </source>
</evidence>